<sequence>MILESCPSIFLYSNGTKRIRSSLLNCSHEGTPYVVGLGHNKIVDVGITSLSMIVEDTGEEMGSSGKQQ</sequence>
<gene>
    <name evidence="1" type="ORF">B296_00000232</name>
</gene>
<name>A0A426ZPW4_ENSVE</name>
<evidence type="ECO:0000313" key="2">
    <source>
        <dbReference type="Proteomes" id="UP000287651"/>
    </source>
</evidence>
<dbReference type="AlphaFoldDB" id="A0A426ZPW4"/>
<comment type="caution">
    <text evidence="1">The sequence shown here is derived from an EMBL/GenBank/DDBJ whole genome shotgun (WGS) entry which is preliminary data.</text>
</comment>
<dbReference type="Proteomes" id="UP000287651">
    <property type="component" value="Unassembled WGS sequence"/>
</dbReference>
<reference evidence="1 2" key="1">
    <citation type="journal article" date="2014" name="Agronomy (Basel)">
        <title>A Draft Genome Sequence for Ensete ventricosum, the Drought-Tolerant Tree Against Hunger.</title>
        <authorList>
            <person name="Harrison J."/>
            <person name="Moore K.A."/>
            <person name="Paszkiewicz K."/>
            <person name="Jones T."/>
            <person name="Grant M."/>
            <person name="Ambacheew D."/>
            <person name="Muzemil S."/>
            <person name="Studholme D.J."/>
        </authorList>
    </citation>
    <scope>NUCLEOTIDE SEQUENCE [LARGE SCALE GENOMIC DNA]</scope>
</reference>
<dbReference type="EMBL" id="AMZH03005588">
    <property type="protein sequence ID" value="RRT66029.1"/>
    <property type="molecule type" value="Genomic_DNA"/>
</dbReference>
<accession>A0A426ZPW4</accession>
<protein>
    <submittedName>
        <fullName evidence="1">Uncharacterized protein</fullName>
    </submittedName>
</protein>
<proteinExistence type="predicted"/>
<evidence type="ECO:0000313" key="1">
    <source>
        <dbReference type="EMBL" id="RRT66029.1"/>
    </source>
</evidence>
<organism evidence="1 2">
    <name type="scientific">Ensete ventricosum</name>
    <name type="common">Abyssinian banana</name>
    <name type="synonym">Musa ensete</name>
    <dbReference type="NCBI Taxonomy" id="4639"/>
    <lineage>
        <taxon>Eukaryota</taxon>
        <taxon>Viridiplantae</taxon>
        <taxon>Streptophyta</taxon>
        <taxon>Embryophyta</taxon>
        <taxon>Tracheophyta</taxon>
        <taxon>Spermatophyta</taxon>
        <taxon>Magnoliopsida</taxon>
        <taxon>Liliopsida</taxon>
        <taxon>Zingiberales</taxon>
        <taxon>Musaceae</taxon>
        <taxon>Ensete</taxon>
    </lineage>
</organism>